<reference evidence="2 3" key="1">
    <citation type="submission" date="2019-08" db="EMBL/GenBank/DDBJ databases">
        <title>Whole genome of Aphis craccivora.</title>
        <authorList>
            <person name="Voronova N.V."/>
            <person name="Shulinski R.S."/>
            <person name="Bandarenka Y.V."/>
            <person name="Zhorov D.G."/>
            <person name="Warner D."/>
        </authorList>
    </citation>
    <scope>NUCLEOTIDE SEQUENCE [LARGE SCALE GENOMIC DNA]</scope>
    <source>
        <strain evidence="2">180601</strain>
        <tissue evidence="2">Whole Body</tissue>
    </source>
</reference>
<dbReference type="Pfam" id="PF03564">
    <property type="entry name" value="DUF1759"/>
    <property type="match status" value="2"/>
</dbReference>
<name>A0A6G0YYF4_APHCR</name>
<dbReference type="OrthoDB" id="6625910at2759"/>
<comment type="caution">
    <text evidence="2">The sequence shown here is derived from an EMBL/GenBank/DDBJ whole genome shotgun (WGS) entry which is preliminary data.</text>
</comment>
<evidence type="ECO:0000313" key="3">
    <source>
        <dbReference type="Proteomes" id="UP000478052"/>
    </source>
</evidence>
<accession>A0A6G0YYF4</accession>
<dbReference type="EMBL" id="VUJU01001946">
    <property type="protein sequence ID" value="KAF0763177.1"/>
    <property type="molecule type" value="Genomic_DNA"/>
</dbReference>
<sequence>MEATTAKKVKLAKKRQNQVKHELSTTTLFGTQYDTTSGNLNEVRIRLEALNTLSEKYEMAQIEIEELDDSVDDDQQCDEYIDFKNKLYHAKAVLMQLLGANSNNTSSSPSFSELTKYKTENTMRLPPVEIPKFDCDWQCWTSFIDSFNIVFHNHESLAPVQKFHYLKGYLVGQASDVIRVIIQSHIKSLLDTPKVLIASATNLEKLQHHIMSNVNALRALRQPIESWDAWLVTLICSRLNGATVGEWQLQSNKKELPLFCEVEAFLLNRIAAYQVEEMNVASTIKKKAAGRVYNHKLQEKRPSL</sequence>
<gene>
    <name evidence="2" type="ORF">FWK35_00014202</name>
</gene>
<keyword evidence="3" id="KW-1185">Reference proteome</keyword>
<organism evidence="2 3">
    <name type="scientific">Aphis craccivora</name>
    <name type="common">Cowpea aphid</name>
    <dbReference type="NCBI Taxonomy" id="307492"/>
    <lineage>
        <taxon>Eukaryota</taxon>
        <taxon>Metazoa</taxon>
        <taxon>Ecdysozoa</taxon>
        <taxon>Arthropoda</taxon>
        <taxon>Hexapoda</taxon>
        <taxon>Insecta</taxon>
        <taxon>Pterygota</taxon>
        <taxon>Neoptera</taxon>
        <taxon>Paraneoptera</taxon>
        <taxon>Hemiptera</taxon>
        <taxon>Sternorrhyncha</taxon>
        <taxon>Aphidomorpha</taxon>
        <taxon>Aphidoidea</taxon>
        <taxon>Aphididae</taxon>
        <taxon>Aphidini</taxon>
        <taxon>Aphis</taxon>
        <taxon>Aphis</taxon>
    </lineage>
</organism>
<feature type="coiled-coil region" evidence="1">
    <location>
        <begin position="40"/>
        <end position="70"/>
    </location>
</feature>
<dbReference type="InterPro" id="IPR005312">
    <property type="entry name" value="DUF1759"/>
</dbReference>
<evidence type="ECO:0000256" key="1">
    <source>
        <dbReference type="SAM" id="Coils"/>
    </source>
</evidence>
<evidence type="ECO:0000313" key="2">
    <source>
        <dbReference type="EMBL" id="KAF0763177.1"/>
    </source>
</evidence>
<dbReference type="AlphaFoldDB" id="A0A6G0YYF4"/>
<protein>
    <submittedName>
        <fullName evidence="2">DUF1758 domain-containing protein</fullName>
    </submittedName>
</protein>
<dbReference type="Proteomes" id="UP000478052">
    <property type="component" value="Unassembled WGS sequence"/>
</dbReference>
<proteinExistence type="predicted"/>
<keyword evidence="1" id="KW-0175">Coiled coil</keyword>